<dbReference type="InterPro" id="IPR050980">
    <property type="entry name" value="2C_sensor_his_kinase"/>
</dbReference>
<dbReference type="InterPro" id="IPR003594">
    <property type="entry name" value="HATPase_dom"/>
</dbReference>
<accession>A0A7D5IV64</accession>
<keyword evidence="12" id="KW-0902">Two-component regulatory system</keyword>
<dbReference type="Proteomes" id="UP000509638">
    <property type="component" value="Chromosome"/>
</dbReference>
<keyword evidence="4" id="KW-1003">Cell membrane</keyword>
<dbReference type="InterPro" id="IPR004358">
    <property type="entry name" value="Sig_transdc_His_kin-like_C"/>
</dbReference>
<evidence type="ECO:0000259" key="15">
    <source>
        <dbReference type="PROSITE" id="PS50109"/>
    </source>
</evidence>
<dbReference type="PANTHER" id="PTHR44936:SF10">
    <property type="entry name" value="SENSOR PROTEIN RSTB"/>
    <property type="match status" value="1"/>
</dbReference>
<dbReference type="GO" id="GO:0005886">
    <property type="term" value="C:plasma membrane"/>
    <property type="evidence" value="ECO:0007669"/>
    <property type="project" value="UniProtKB-SubCell"/>
</dbReference>
<evidence type="ECO:0000256" key="13">
    <source>
        <dbReference type="ARBA" id="ARBA00023136"/>
    </source>
</evidence>
<dbReference type="Pfam" id="PF02518">
    <property type="entry name" value="HATPase_c"/>
    <property type="match status" value="1"/>
</dbReference>
<evidence type="ECO:0000256" key="5">
    <source>
        <dbReference type="ARBA" id="ARBA00022553"/>
    </source>
</evidence>
<evidence type="ECO:0000313" key="17">
    <source>
        <dbReference type="Proteomes" id="UP000509638"/>
    </source>
</evidence>
<evidence type="ECO:0000256" key="9">
    <source>
        <dbReference type="ARBA" id="ARBA00022777"/>
    </source>
</evidence>
<dbReference type="EMBL" id="CP058316">
    <property type="protein sequence ID" value="QLD10982.1"/>
    <property type="molecule type" value="Genomic_DNA"/>
</dbReference>
<organism evidence="16 17">
    <name type="scientific">Microbacterium oleivorans</name>
    <dbReference type="NCBI Taxonomy" id="273677"/>
    <lineage>
        <taxon>Bacteria</taxon>
        <taxon>Bacillati</taxon>
        <taxon>Actinomycetota</taxon>
        <taxon>Actinomycetes</taxon>
        <taxon>Micrococcales</taxon>
        <taxon>Microbacteriaceae</taxon>
        <taxon>Microbacterium</taxon>
    </lineage>
</organism>
<evidence type="ECO:0000256" key="2">
    <source>
        <dbReference type="ARBA" id="ARBA00004651"/>
    </source>
</evidence>
<evidence type="ECO:0000256" key="4">
    <source>
        <dbReference type="ARBA" id="ARBA00022475"/>
    </source>
</evidence>
<proteinExistence type="predicted"/>
<keyword evidence="9 16" id="KW-0418">Kinase</keyword>
<protein>
    <recommendedName>
        <fullName evidence="3">histidine kinase</fullName>
        <ecNumber evidence="3">2.7.13.3</ecNumber>
    </recommendedName>
</protein>
<comment type="catalytic activity">
    <reaction evidence="1">
        <text>ATP + protein L-histidine = ADP + protein N-phospho-L-histidine.</text>
        <dbReference type="EC" id="2.7.13.3"/>
    </reaction>
</comment>
<reference evidence="16 17" key="1">
    <citation type="submission" date="2020-06" db="EMBL/GenBank/DDBJ databases">
        <authorList>
            <person name="Jo H."/>
        </authorList>
    </citation>
    <scope>NUCLEOTIDE SEQUENCE [LARGE SCALE GENOMIC DNA]</scope>
    <source>
        <strain evidence="16 17">I46</strain>
    </source>
</reference>
<evidence type="ECO:0000256" key="10">
    <source>
        <dbReference type="ARBA" id="ARBA00022840"/>
    </source>
</evidence>
<evidence type="ECO:0000256" key="8">
    <source>
        <dbReference type="ARBA" id="ARBA00022741"/>
    </source>
</evidence>
<feature type="domain" description="Histidine kinase" evidence="15">
    <location>
        <begin position="321"/>
        <end position="424"/>
    </location>
</feature>
<dbReference type="CDD" id="cd00075">
    <property type="entry name" value="HATPase"/>
    <property type="match status" value="1"/>
</dbReference>
<keyword evidence="7 14" id="KW-0812">Transmembrane</keyword>
<keyword evidence="11 14" id="KW-1133">Transmembrane helix</keyword>
<dbReference type="InterPro" id="IPR005467">
    <property type="entry name" value="His_kinase_dom"/>
</dbReference>
<dbReference type="Gene3D" id="3.30.450.20">
    <property type="entry name" value="PAS domain"/>
    <property type="match status" value="1"/>
</dbReference>
<dbReference type="SUPFAM" id="SSF55890">
    <property type="entry name" value="Sporulation response regulatory protein Spo0B"/>
    <property type="match status" value="1"/>
</dbReference>
<evidence type="ECO:0000256" key="3">
    <source>
        <dbReference type="ARBA" id="ARBA00012438"/>
    </source>
</evidence>
<feature type="transmembrane region" description="Helical" evidence="14">
    <location>
        <begin position="191"/>
        <end position="213"/>
    </location>
</feature>
<evidence type="ECO:0000256" key="6">
    <source>
        <dbReference type="ARBA" id="ARBA00022679"/>
    </source>
</evidence>
<gene>
    <name evidence="16" type="ORF">HW566_03765</name>
</gene>
<dbReference type="Pfam" id="PF17203">
    <property type="entry name" value="sCache_3_2"/>
    <property type="match status" value="1"/>
</dbReference>
<keyword evidence="8" id="KW-0547">Nucleotide-binding</keyword>
<dbReference type="InterPro" id="IPR029151">
    <property type="entry name" value="Sensor-like_sf"/>
</dbReference>
<evidence type="ECO:0000256" key="11">
    <source>
        <dbReference type="ARBA" id="ARBA00022989"/>
    </source>
</evidence>
<dbReference type="InterPro" id="IPR016120">
    <property type="entry name" value="Sig_transdc_His_kin_SpoOB"/>
</dbReference>
<evidence type="ECO:0000256" key="14">
    <source>
        <dbReference type="SAM" id="Phobius"/>
    </source>
</evidence>
<evidence type="ECO:0000256" key="12">
    <source>
        <dbReference type="ARBA" id="ARBA00023012"/>
    </source>
</evidence>
<dbReference type="PANTHER" id="PTHR44936">
    <property type="entry name" value="SENSOR PROTEIN CREC"/>
    <property type="match status" value="1"/>
</dbReference>
<keyword evidence="6" id="KW-0808">Transferase</keyword>
<dbReference type="InterPro" id="IPR033463">
    <property type="entry name" value="sCache_3"/>
</dbReference>
<evidence type="ECO:0000313" key="16">
    <source>
        <dbReference type="EMBL" id="QLD10982.1"/>
    </source>
</evidence>
<dbReference type="SMART" id="SM00387">
    <property type="entry name" value="HATPase_c"/>
    <property type="match status" value="1"/>
</dbReference>
<name>A0A7D5IV64_9MICO</name>
<comment type="subcellular location">
    <subcellularLocation>
        <location evidence="2">Cell membrane</location>
        <topology evidence="2">Multi-pass membrane protein</topology>
    </subcellularLocation>
</comment>
<keyword evidence="5" id="KW-0597">Phosphoprotein</keyword>
<dbReference type="SUPFAM" id="SSF55874">
    <property type="entry name" value="ATPase domain of HSP90 chaperone/DNA topoisomerase II/histidine kinase"/>
    <property type="match status" value="1"/>
</dbReference>
<evidence type="ECO:0000256" key="1">
    <source>
        <dbReference type="ARBA" id="ARBA00000085"/>
    </source>
</evidence>
<evidence type="ECO:0000256" key="7">
    <source>
        <dbReference type="ARBA" id="ARBA00022692"/>
    </source>
</evidence>
<dbReference type="InterPro" id="IPR036890">
    <property type="entry name" value="HATPase_C_sf"/>
</dbReference>
<keyword evidence="10" id="KW-0067">ATP-binding</keyword>
<dbReference type="PROSITE" id="PS50109">
    <property type="entry name" value="HIS_KIN"/>
    <property type="match status" value="1"/>
</dbReference>
<dbReference type="PRINTS" id="PR00344">
    <property type="entry name" value="BCTRLSENSOR"/>
</dbReference>
<dbReference type="GO" id="GO:0005524">
    <property type="term" value="F:ATP binding"/>
    <property type="evidence" value="ECO:0007669"/>
    <property type="project" value="UniProtKB-KW"/>
</dbReference>
<sequence length="424" mass="43559">MPFTMRPSAVRLVLLVLPSVISIAALSATGAVALALQERTIREATGERVLEVASSLADLPEVRETVGSATGLGSPAALADADDLAEATAVLQPIADLVGEAAGVYYVVITDDEGVRITHPLVAERGVQVETANASVLAGETFMGTEVGASGPSLRAKVPVRDAAGQPVGMVAVGVLESEIASELDAAVRALLPWAVGALLVATLAASVLTAVVERRFRRLDVIAAEHAQMRRTTVALREQSHEFSTRLHVIHGLVSRGDAAAALGYIEDAVPVRHETGQSDVPGGGPLAAATVQAVQAELGELGARVEFDLDLDGDLDDGLVSVVTNLCRNAAEAGARSVACSLRSAGERVLGCVDDDGPGIDPRVAGRIFTPGFTSKPDASGHGRGLGLDVVRRAVTARGGSVEVGASALGGARFAFEMDRSR</sequence>
<keyword evidence="13 14" id="KW-0472">Membrane</keyword>
<dbReference type="SUPFAM" id="SSF103190">
    <property type="entry name" value="Sensory domain-like"/>
    <property type="match status" value="1"/>
</dbReference>
<dbReference type="Gene3D" id="3.30.565.10">
    <property type="entry name" value="Histidine kinase-like ATPase, C-terminal domain"/>
    <property type="match status" value="1"/>
</dbReference>
<dbReference type="AlphaFoldDB" id="A0A7D5IV64"/>
<dbReference type="GO" id="GO:0000155">
    <property type="term" value="F:phosphorelay sensor kinase activity"/>
    <property type="evidence" value="ECO:0007669"/>
    <property type="project" value="InterPro"/>
</dbReference>
<dbReference type="EC" id="2.7.13.3" evidence="3"/>